<dbReference type="RefSeq" id="WP_160736033.1">
    <property type="nucleotide sequence ID" value="NZ_WTYT01000003.1"/>
</dbReference>
<evidence type="ECO:0000256" key="1">
    <source>
        <dbReference type="ARBA" id="ARBA00022729"/>
    </source>
</evidence>
<dbReference type="PANTHER" id="PTHR13887">
    <property type="entry name" value="GLUTATHIONE S-TRANSFERASE KAPPA"/>
    <property type="match status" value="1"/>
</dbReference>
<reference evidence="6 7" key="1">
    <citation type="submission" date="2019-12" db="EMBL/GenBank/DDBJ databases">
        <title>Genomic-based taxomic classification of the family Erythrobacteraceae.</title>
        <authorList>
            <person name="Xu L."/>
        </authorList>
    </citation>
    <scope>NUCLEOTIDE SEQUENCE [LARGE SCALE GENOMIC DNA]</scope>
    <source>
        <strain evidence="6 7">LMG 29518</strain>
    </source>
</reference>
<gene>
    <name evidence="6" type="ORF">GRI91_07400</name>
</gene>
<dbReference type="PANTHER" id="PTHR13887:SF14">
    <property type="entry name" value="DISULFIDE BOND FORMATION PROTEIN D"/>
    <property type="match status" value="1"/>
</dbReference>
<dbReference type="PROSITE" id="PS51352">
    <property type="entry name" value="THIOREDOXIN_2"/>
    <property type="match status" value="1"/>
</dbReference>
<protein>
    <submittedName>
        <fullName evidence="6">Thioredoxin domain-containing protein</fullName>
    </submittedName>
</protein>
<keyword evidence="3" id="KW-1015">Disulfide bond</keyword>
<dbReference type="InterPro" id="IPR036249">
    <property type="entry name" value="Thioredoxin-like_sf"/>
</dbReference>
<dbReference type="GO" id="GO:0016491">
    <property type="term" value="F:oxidoreductase activity"/>
    <property type="evidence" value="ECO:0007669"/>
    <property type="project" value="UniProtKB-KW"/>
</dbReference>
<evidence type="ECO:0000256" key="3">
    <source>
        <dbReference type="ARBA" id="ARBA00023157"/>
    </source>
</evidence>
<evidence type="ECO:0000256" key="2">
    <source>
        <dbReference type="ARBA" id="ARBA00023002"/>
    </source>
</evidence>
<dbReference type="Proteomes" id="UP000438476">
    <property type="component" value="Unassembled WGS sequence"/>
</dbReference>
<name>A0A6I4T6W2_9SPHN</name>
<dbReference type="AlphaFoldDB" id="A0A6I4T6W2"/>
<keyword evidence="4" id="KW-0676">Redox-active center</keyword>
<accession>A0A6I4T6W2</accession>
<proteinExistence type="predicted"/>
<dbReference type="EMBL" id="WTYT01000003">
    <property type="protein sequence ID" value="MXO65575.1"/>
    <property type="molecule type" value="Genomic_DNA"/>
</dbReference>
<dbReference type="Pfam" id="PF01323">
    <property type="entry name" value="DSBA"/>
    <property type="match status" value="1"/>
</dbReference>
<sequence length="240" mass="25568">MKRDTSSAPSCWLLIAFVSALAGFGGAALYDRTGFADDAMRDYLLAHPEILPEAMEVLRSSEQQAQLDPMRTKLETPFPGAVLGNPDGTVTLVEFTDYACGYCRKSVDDVKAVIAENPDLRVVIHEMPILSPESAAAARMALAAAEQGKFAAFHDAMFAMGSPNEKTIAAAAREAGIDFDQASQDMANGQYDQRLQANIEMASSLGFQGTPSWVVGDQVLSGAQGKEKLAEAIAASQENS</sequence>
<dbReference type="Gene3D" id="3.40.30.10">
    <property type="entry name" value="Glutaredoxin"/>
    <property type="match status" value="1"/>
</dbReference>
<evidence type="ECO:0000259" key="5">
    <source>
        <dbReference type="PROSITE" id="PS51352"/>
    </source>
</evidence>
<organism evidence="6 7">
    <name type="scientific">Altericroceibacterium endophyticum</name>
    <dbReference type="NCBI Taxonomy" id="1808508"/>
    <lineage>
        <taxon>Bacteria</taxon>
        <taxon>Pseudomonadati</taxon>
        <taxon>Pseudomonadota</taxon>
        <taxon>Alphaproteobacteria</taxon>
        <taxon>Sphingomonadales</taxon>
        <taxon>Erythrobacteraceae</taxon>
        <taxon>Altericroceibacterium</taxon>
    </lineage>
</organism>
<dbReference type="InterPro" id="IPR001853">
    <property type="entry name" value="DSBA-like_thioredoxin_dom"/>
</dbReference>
<dbReference type="InterPro" id="IPR041205">
    <property type="entry name" value="ScsC_N"/>
</dbReference>
<dbReference type="CDD" id="cd03023">
    <property type="entry name" value="DsbA_Com1_like"/>
    <property type="match status" value="1"/>
</dbReference>
<keyword evidence="2" id="KW-0560">Oxidoreductase</keyword>
<keyword evidence="7" id="KW-1185">Reference proteome</keyword>
<dbReference type="SUPFAM" id="SSF52833">
    <property type="entry name" value="Thioredoxin-like"/>
    <property type="match status" value="1"/>
</dbReference>
<dbReference type="Pfam" id="PF18312">
    <property type="entry name" value="ScsC_N"/>
    <property type="match status" value="1"/>
</dbReference>
<dbReference type="OrthoDB" id="9780147at2"/>
<keyword evidence="1" id="KW-0732">Signal</keyword>
<comment type="caution">
    <text evidence="6">The sequence shown here is derived from an EMBL/GenBank/DDBJ whole genome shotgun (WGS) entry which is preliminary data.</text>
</comment>
<evidence type="ECO:0000313" key="6">
    <source>
        <dbReference type="EMBL" id="MXO65575.1"/>
    </source>
</evidence>
<evidence type="ECO:0000256" key="4">
    <source>
        <dbReference type="ARBA" id="ARBA00023284"/>
    </source>
</evidence>
<feature type="domain" description="Thioredoxin" evidence="5">
    <location>
        <begin position="72"/>
        <end position="238"/>
    </location>
</feature>
<evidence type="ECO:0000313" key="7">
    <source>
        <dbReference type="Proteomes" id="UP000438476"/>
    </source>
</evidence>
<dbReference type="InterPro" id="IPR013766">
    <property type="entry name" value="Thioredoxin_domain"/>
</dbReference>